<dbReference type="PANTHER" id="PTHR43047">
    <property type="entry name" value="TWO-COMPONENT HISTIDINE PROTEIN KINASE"/>
    <property type="match status" value="1"/>
</dbReference>
<dbReference type="PROSITE" id="PS50109">
    <property type="entry name" value="HIS_KIN"/>
    <property type="match status" value="1"/>
</dbReference>
<keyword evidence="14" id="KW-1133">Transmembrane helix</keyword>
<evidence type="ECO:0000256" key="13">
    <source>
        <dbReference type="SAM" id="MobiDB-lite"/>
    </source>
</evidence>
<dbReference type="Pfam" id="PF00512">
    <property type="entry name" value="HisKA"/>
    <property type="match status" value="1"/>
</dbReference>
<sequence length="733" mass="80755">MLSRVFAYSIPSYLLPIDAAMAAEAASFDAQALLTLGINLGVIAFAIGTAIVCLRATKRARKQEANAASEAERYALSESTLETVLAAEPQALLTLSETGEPELLVSNLPASFGVPREPERLLNFAGWLDAASSAELESAMQALSERGEAFNLMLHTRRDKYVEVDGRTAGRSLVLKVRNIAGQRLELAELSVRHKALEEQVASLRALLDAEATKGERSLAESKASMETHFRSFDRLATAFAVFDAGQRLAHYNQAYVDLWQLDAEWLATHPRDGEILDRLRQARRLEERADYQDWKRNWLSAAGTDKQVEDRWHLPDGRTLHVIADADGEGGVTYLYGNVTEQIALESRYNALIQVQRETLDTLRDGVAVFAPDGRLRLYNQAFADIWRLSSSQLDEQPHVDDVIEWCRTLYDASEEWERTKAAVTAIVAERRPYESQFDRPDGSVIACAALPLPDGGTLLTYSDVSDTKRVERALIEKNEALEAADRLKSEFVSHVSYELRTPLNSMLGFAQMLAEPAFGPLGDRQREYVDDILSSGTTLRAIVDDILDLATIDAGTLELKLTPVNVRDLIEAARQGVEERLKQDDVRLEIEVAPSVDEFVADASRVTQILYNLLSNAIGFSTAGEVVKLACAREGAMIAFTVEDQGVGIPEDYQHAVFDRFESRAHGSRHRGAGLGLSIVKSLAEAHGGTVRLVSAAGKGTQVRVLLPVKQGATPEEAEPDLPRYRVNRAG</sequence>
<keyword evidence="14" id="KW-0812">Transmembrane</keyword>
<dbReference type="InterPro" id="IPR035965">
    <property type="entry name" value="PAS-like_dom_sf"/>
</dbReference>
<dbReference type="Pfam" id="PF02518">
    <property type="entry name" value="HATPase_c"/>
    <property type="match status" value="1"/>
</dbReference>
<organism evidence="16 17">
    <name type="scientific">Methyloceanibacter superfactus</name>
    <dbReference type="NCBI Taxonomy" id="1774969"/>
    <lineage>
        <taxon>Bacteria</taxon>
        <taxon>Pseudomonadati</taxon>
        <taxon>Pseudomonadota</taxon>
        <taxon>Alphaproteobacteria</taxon>
        <taxon>Hyphomicrobiales</taxon>
        <taxon>Hyphomicrobiaceae</taxon>
        <taxon>Methyloceanibacter</taxon>
    </lineage>
</organism>
<dbReference type="STRING" id="1774969.AUC69_05790"/>
<keyword evidence="7" id="KW-0547">Nucleotide-binding</keyword>
<dbReference type="GO" id="GO:0000155">
    <property type="term" value="F:phosphorelay sensor kinase activity"/>
    <property type="evidence" value="ECO:0007669"/>
    <property type="project" value="InterPro"/>
</dbReference>
<evidence type="ECO:0000256" key="4">
    <source>
        <dbReference type="ARBA" id="ARBA00022475"/>
    </source>
</evidence>
<evidence type="ECO:0000313" key="16">
    <source>
        <dbReference type="EMBL" id="ODS01750.1"/>
    </source>
</evidence>
<keyword evidence="6" id="KW-0808">Transferase</keyword>
<dbReference type="CDD" id="cd00082">
    <property type="entry name" value="HisKA"/>
    <property type="match status" value="1"/>
</dbReference>
<keyword evidence="9" id="KW-0067">ATP-binding</keyword>
<dbReference type="InterPro" id="IPR003594">
    <property type="entry name" value="HATPase_dom"/>
</dbReference>
<dbReference type="InterPro" id="IPR036097">
    <property type="entry name" value="HisK_dim/P_sf"/>
</dbReference>
<proteinExistence type="predicted"/>
<evidence type="ECO:0000256" key="2">
    <source>
        <dbReference type="ARBA" id="ARBA00004236"/>
    </source>
</evidence>
<keyword evidence="8" id="KW-0418">Kinase</keyword>
<keyword evidence="11 14" id="KW-0472">Membrane</keyword>
<dbReference type="Gene3D" id="1.10.287.130">
    <property type="match status" value="1"/>
</dbReference>
<evidence type="ECO:0000259" key="15">
    <source>
        <dbReference type="PROSITE" id="PS50109"/>
    </source>
</evidence>
<dbReference type="GO" id="GO:0005524">
    <property type="term" value="F:ATP binding"/>
    <property type="evidence" value="ECO:0007669"/>
    <property type="project" value="UniProtKB-KW"/>
</dbReference>
<evidence type="ECO:0000256" key="10">
    <source>
        <dbReference type="ARBA" id="ARBA00023012"/>
    </source>
</evidence>
<comment type="catalytic activity">
    <reaction evidence="1">
        <text>ATP + protein L-histidine = ADP + protein N-phospho-L-histidine.</text>
        <dbReference type="EC" id="2.7.13.3"/>
    </reaction>
</comment>
<dbReference type="AlphaFoldDB" id="A0A1E3W7P4"/>
<comment type="caution">
    <text evidence="16">The sequence shown here is derived from an EMBL/GenBank/DDBJ whole genome shotgun (WGS) entry which is preliminary data.</text>
</comment>
<dbReference type="SMART" id="SM00388">
    <property type="entry name" value="HisKA"/>
    <property type="match status" value="1"/>
</dbReference>
<keyword evidence="5" id="KW-0597">Phosphoprotein</keyword>
<evidence type="ECO:0000256" key="14">
    <source>
        <dbReference type="SAM" id="Phobius"/>
    </source>
</evidence>
<accession>A0A1E3W7P4</accession>
<dbReference type="SMART" id="SM00387">
    <property type="entry name" value="HATPase_c"/>
    <property type="match status" value="1"/>
</dbReference>
<dbReference type="CDD" id="cd00075">
    <property type="entry name" value="HATPase"/>
    <property type="match status" value="1"/>
</dbReference>
<feature type="coiled-coil region" evidence="12">
    <location>
        <begin position="180"/>
        <end position="214"/>
    </location>
</feature>
<keyword evidence="12" id="KW-0175">Coiled coil</keyword>
<gene>
    <name evidence="16" type="ORF">AUC69_05790</name>
</gene>
<protein>
    <recommendedName>
        <fullName evidence="3">histidine kinase</fullName>
        <ecNumber evidence="3">2.7.13.3</ecNumber>
    </recommendedName>
</protein>
<keyword evidence="10" id="KW-0902">Two-component regulatory system</keyword>
<evidence type="ECO:0000256" key="12">
    <source>
        <dbReference type="SAM" id="Coils"/>
    </source>
</evidence>
<keyword evidence="17" id="KW-1185">Reference proteome</keyword>
<dbReference type="Gene3D" id="3.30.565.10">
    <property type="entry name" value="Histidine kinase-like ATPase, C-terminal domain"/>
    <property type="match status" value="1"/>
</dbReference>
<dbReference type="Pfam" id="PF12860">
    <property type="entry name" value="PAS_7"/>
    <property type="match status" value="2"/>
</dbReference>
<evidence type="ECO:0000256" key="9">
    <source>
        <dbReference type="ARBA" id="ARBA00022840"/>
    </source>
</evidence>
<dbReference type="GO" id="GO:0005886">
    <property type="term" value="C:plasma membrane"/>
    <property type="evidence" value="ECO:0007669"/>
    <property type="project" value="UniProtKB-SubCell"/>
</dbReference>
<reference evidence="16 17" key="1">
    <citation type="journal article" date="2016" name="Environ. Microbiol.">
        <title>New Methyloceanibacter diversity from North Sea sediments includes methanotroph containing solely the soluble methane monooxygenase.</title>
        <authorList>
            <person name="Vekeman B."/>
            <person name="Kerckhof F.M."/>
            <person name="Cremers G."/>
            <person name="de Vos P."/>
            <person name="Vandamme P."/>
            <person name="Boon N."/>
            <person name="Op den Camp H.J."/>
            <person name="Heylen K."/>
        </authorList>
    </citation>
    <scope>NUCLEOTIDE SEQUENCE [LARGE SCALE GENOMIC DNA]</scope>
    <source>
        <strain evidence="16 17">R-67175</strain>
    </source>
</reference>
<dbReference type="EC" id="2.7.13.3" evidence="3"/>
<dbReference type="Proteomes" id="UP000094472">
    <property type="component" value="Unassembled WGS sequence"/>
</dbReference>
<evidence type="ECO:0000313" key="17">
    <source>
        <dbReference type="Proteomes" id="UP000094472"/>
    </source>
</evidence>
<dbReference type="PRINTS" id="PR00344">
    <property type="entry name" value="BCTRLSENSOR"/>
</dbReference>
<dbReference type="SUPFAM" id="SSF47384">
    <property type="entry name" value="Homodimeric domain of signal transducing histidine kinase"/>
    <property type="match status" value="1"/>
</dbReference>
<dbReference type="InterPro" id="IPR003661">
    <property type="entry name" value="HisK_dim/P_dom"/>
</dbReference>
<evidence type="ECO:0000256" key="7">
    <source>
        <dbReference type="ARBA" id="ARBA00022741"/>
    </source>
</evidence>
<dbReference type="EMBL" id="LPWF01000004">
    <property type="protein sequence ID" value="ODS01750.1"/>
    <property type="molecule type" value="Genomic_DNA"/>
</dbReference>
<feature type="transmembrane region" description="Helical" evidence="14">
    <location>
        <begin position="32"/>
        <end position="54"/>
    </location>
</feature>
<evidence type="ECO:0000256" key="3">
    <source>
        <dbReference type="ARBA" id="ARBA00012438"/>
    </source>
</evidence>
<evidence type="ECO:0000256" key="11">
    <source>
        <dbReference type="ARBA" id="ARBA00023136"/>
    </source>
</evidence>
<dbReference type="InterPro" id="IPR004358">
    <property type="entry name" value="Sig_transdc_His_kin-like_C"/>
</dbReference>
<dbReference type="GO" id="GO:0009927">
    <property type="term" value="F:histidine phosphotransfer kinase activity"/>
    <property type="evidence" value="ECO:0007669"/>
    <property type="project" value="TreeGrafter"/>
</dbReference>
<name>A0A1E3W7P4_9HYPH</name>
<evidence type="ECO:0000256" key="1">
    <source>
        <dbReference type="ARBA" id="ARBA00000085"/>
    </source>
</evidence>
<comment type="subcellular location">
    <subcellularLocation>
        <location evidence="2">Cell membrane</location>
    </subcellularLocation>
</comment>
<evidence type="ECO:0000256" key="8">
    <source>
        <dbReference type="ARBA" id="ARBA00022777"/>
    </source>
</evidence>
<dbReference type="PANTHER" id="PTHR43047:SF72">
    <property type="entry name" value="OSMOSENSING HISTIDINE PROTEIN KINASE SLN1"/>
    <property type="match status" value="1"/>
</dbReference>
<evidence type="ECO:0000256" key="6">
    <source>
        <dbReference type="ARBA" id="ARBA00022679"/>
    </source>
</evidence>
<dbReference type="InterPro" id="IPR036890">
    <property type="entry name" value="HATPase_C_sf"/>
</dbReference>
<feature type="region of interest" description="Disordered" evidence="13">
    <location>
        <begin position="713"/>
        <end position="733"/>
    </location>
</feature>
<keyword evidence="4" id="KW-1003">Cell membrane</keyword>
<feature type="domain" description="Histidine kinase" evidence="15">
    <location>
        <begin position="496"/>
        <end position="713"/>
    </location>
</feature>
<dbReference type="SUPFAM" id="SSF55874">
    <property type="entry name" value="ATPase domain of HSP90 chaperone/DNA topoisomerase II/histidine kinase"/>
    <property type="match status" value="1"/>
</dbReference>
<dbReference type="Gene3D" id="3.30.450.20">
    <property type="entry name" value="PAS domain"/>
    <property type="match status" value="1"/>
</dbReference>
<evidence type="ECO:0000256" key="5">
    <source>
        <dbReference type="ARBA" id="ARBA00022553"/>
    </source>
</evidence>
<dbReference type="FunFam" id="3.30.565.10:FF:000023">
    <property type="entry name" value="PAS domain-containing sensor histidine kinase"/>
    <property type="match status" value="1"/>
</dbReference>
<dbReference type="SUPFAM" id="SSF55785">
    <property type="entry name" value="PYP-like sensor domain (PAS domain)"/>
    <property type="match status" value="1"/>
</dbReference>
<dbReference type="InterPro" id="IPR005467">
    <property type="entry name" value="His_kinase_dom"/>
</dbReference>